<dbReference type="NCBIfam" id="TIGR00187">
    <property type="entry name" value="ribE"/>
    <property type="match status" value="1"/>
</dbReference>
<dbReference type="Proteomes" id="UP000179076">
    <property type="component" value="Unassembled WGS sequence"/>
</dbReference>
<dbReference type="Gene3D" id="2.40.30.20">
    <property type="match status" value="2"/>
</dbReference>
<reference evidence="13 14" key="1">
    <citation type="journal article" date="2016" name="Nat. Commun.">
        <title>Thousands of microbial genomes shed light on interconnected biogeochemical processes in an aquifer system.</title>
        <authorList>
            <person name="Anantharaman K."/>
            <person name="Brown C.T."/>
            <person name="Hug L.A."/>
            <person name="Sharon I."/>
            <person name="Castelle C.J."/>
            <person name="Probst A.J."/>
            <person name="Thomas B.C."/>
            <person name="Singh A."/>
            <person name="Wilkins M.J."/>
            <person name="Karaoz U."/>
            <person name="Brodie E.L."/>
            <person name="Williams K.H."/>
            <person name="Hubbard S.S."/>
            <person name="Banfield J.F."/>
        </authorList>
    </citation>
    <scope>NUCLEOTIDE SEQUENCE [LARGE SCALE GENOMIC DNA]</scope>
</reference>
<dbReference type="InterPro" id="IPR017938">
    <property type="entry name" value="Riboflavin_synthase-like_b-brl"/>
</dbReference>
<dbReference type="AlphaFoldDB" id="A0A1F6VHW8"/>
<feature type="domain" description="Lumazine-binding" evidence="12">
    <location>
        <begin position="98"/>
        <end position="194"/>
    </location>
</feature>
<dbReference type="InterPro" id="IPR023366">
    <property type="entry name" value="ATP_synth_asu-like_sf"/>
</dbReference>
<feature type="repeat" description="Lumazine-binding" evidence="11">
    <location>
        <begin position="98"/>
        <end position="194"/>
    </location>
</feature>
<keyword evidence="9" id="KW-0677">Repeat</keyword>
<evidence type="ECO:0000256" key="10">
    <source>
        <dbReference type="NCBIfam" id="TIGR00187"/>
    </source>
</evidence>
<evidence type="ECO:0000256" key="5">
    <source>
        <dbReference type="ARBA" id="ARBA00012827"/>
    </source>
</evidence>
<comment type="subunit">
    <text evidence="4">Homotrimer.</text>
</comment>
<name>A0A1F6VHW8_9PROT</name>
<proteinExistence type="predicted"/>
<keyword evidence="8" id="KW-0808">Transferase</keyword>
<accession>A0A1F6VHW8</accession>
<sequence length="198" mass="21221">MFTGIIEAIGTIDAMTKHGDDTRIRIDAATLGLDDVTIGDSIAVSGVCLTVIAKANRLFEADLSAETLARTTFQHRHAGDRVNLERALTLAKPLGGHMVSGHVDGIARVQACANEGRSRVLTFEVPGALSRYIAAKGSISVDGVSLTVNRVENQDFAVSLIPHTLEMTTLDNLLVGATVNIEVDLIARYLERLLTTDR</sequence>
<dbReference type="PANTHER" id="PTHR21098">
    <property type="entry name" value="RIBOFLAVIN SYNTHASE ALPHA CHAIN"/>
    <property type="match status" value="1"/>
</dbReference>
<dbReference type="InterPro" id="IPR001783">
    <property type="entry name" value="Lumazine-bd"/>
</dbReference>
<evidence type="ECO:0000256" key="2">
    <source>
        <dbReference type="ARBA" id="ARBA00002803"/>
    </source>
</evidence>
<evidence type="ECO:0000256" key="1">
    <source>
        <dbReference type="ARBA" id="ARBA00000968"/>
    </source>
</evidence>
<comment type="catalytic activity">
    <reaction evidence="1">
        <text>2 6,7-dimethyl-8-(1-D-ribityl)lumazine + H(+) = 5-amino-6-(D-ribitylamino)uracil + riboflavin</text>
        <dbReference type="Rhea" id="RHEA:20772"/>
        <dbReference type="ChEBI" id="CHEBI:15378"/>
        <dbReference type="ChEBI" id="CHEBI:15934"/>
        <dbReference type="ChEBI" id="CHEBI:57986"/>
        <dbReference type="ChEBI" id="CHEBI:58201"/>
        <dbReference type="EC" id="2.5.1.9"/>
    </reaction>
</comment>
<dbReference type="PIRSF" id="PIRSF000498">
    <property type="entry name" value="Riboflavin_syn_A"/>
    <property type="match status" value="1"/>
</dbReference>
<dbReference type="FunFam" id="2.40.30.20:FF:000004">
    <property type="entry name" value="Riboflavin synthase, alpha subunit"/>
    <property type="match status" value="1"/>
</dbReference>
<evidence type="ECO:0000256" key="8">
    <source>
        <dbReference type="ARBA" id="ARBA00022679"/>
    </source>
</evidence>
<comment type="caution">
    <text evidence="13">The sequence shown here is derived from an EMBL/GenBank/DDBJ whole genome shotgun (WGS) entry which is preliminary data.</text>
</comment>
<dbReference type="PANTHER" id="PTHR21098:SF12">
    <property type="entry name" value="RIBOFLAVIN SYNTHASE"/>
    <property type="match status" value="1"/>
</dbReference>
<evidence type="ECO:0000256" key="7">
    <source>
        <dbReference type="ARBA" id="ARBA00022619"/>
    </source>
</evidence>
<dbReference type="CDD" id="cd00402">
    <property type="entry name" value="Riboflavin_synthase_like"/>
    <property type="match status" value="1"/>
</dbReference>
<feature type="repeat" description="Lumazine-binding" evidence="11">
    <location>
        <begin position="1"/>
        <end position="97"/>
    </location>
</feature>
<keyword evidence="7" id="KW-0686">Riboflavin biosynthesis</keyword>
<dbReference type="GO" id="GO:0009231">
    <property type="term" value="P:riboflavin biosynthetic process"/>
    <property type="evidence" value="ECO:0007669"/>
    <property type="project" value="UniProtKB-KW"/>
</dbReference>
<feature type="domain" description="Lumazine-binding" evidence="12">
    <location>
        <begin position="1"/>
        <end position="97"/>
    </location>
</feature>
<dbReference type="NCBIfam" id="NF006767">
    <property type="entry name" value="PRK09289.1"/>
    <property type="match status" value="1"/>
</dbReference>
<evidence type="ECO:0000256" key="6">
    <source>
        <dbReference type="ARBA" id="ARBA00013950"/>
    </source>
</evidence>
<dbReference type="Pfam" id="PF00677">
    <property type="entry name" value="Lum_binding"/>
    <property type="match status" value="2"/>
</dbReference>
<evidence type="ECO:0000256" key="4">
    <source>
        <dbReference type="ARBA" id="ARBA00011233"/>
    </source>
</evidence>
<evidence type="ECO:0000256" key="3">
    <source>
        <dbReference type="ARBA" id="ARBA00004887"/>
    </source>
</evidence>
<dbReference type="EMBL" id="MFSP01000024">
    <property type="protein sequence ID" value="OGI69251.1"/>
    <property type="molecule type" value="Genomic_DNA"/>
</dbReference>
<dbReference type="GO" id="GO:0004746">
    <property type="term" value="F:riboflavin synthase activity"/>
    <property type="evidence" value="ECO:0007669"/>
    <property type="project" value="UniProtKB-UniRule"/>
</dbReference>
<evidence type="ECO:0000313" key="14">
    <source>
        <dbReference type="Proteomes" id="UP000179076"/>
    </source>
</evidence>
<evidence type="ECO:0000313" key="13">
    <source>
        <dbReference type="EMBL" id="OGI69251.1"/>
    </source>
</evidence>
<dbReference type="NCBIfam" id="NF009566">
    <property type="entry name" value="PRK13020.1"/>
    <property type="match status" value="1"/>
</dbReference>
<dbReference type="FunFam" id="2.40.30.20:FF:000003">
    <property type="entry name" value="Riboflavin synthase, alpha subunit"/>
    <property type="match status" value="1"/>
</dbReference>
<dbReference type="PROSITE" id="PS51177">
    <property type="entry name" value="LUMAZINE_BIND"/>
    <property type="match status" value="2"/>
</dbReference>
<dbReference type="SUPFAM" id="SSF63380">
    <property type="entry name" value="Riboflavin synthase domain-like"/>
    <property type="match status" value="2"/>
</dbReference>
<dbReference type="InterPro" id="IPR026017">
    <property type="entry name" value="Lumazine-bd_dom"/>
</dbReference>
<protein>
    <recommendedName>
        <fullName evidence="6 10">Riboflavin synthase</fullName>
        <ecNumber evidence="5 10">2.5.1.9</ecNumber>
    </recommendedName>
</protein>
<evidence type="ECO:0000256" key="11">
    <source>
        <dbReference type="PROSITE-ProRule" id="PRU00524"/>
    </source>
</evidence>
<dbReference type="EC" id="2.5.1.9" evidence="5 10"/>
<organism evidence="13 14">
    <name type="scientific">Candidatus Muproteobacteria bacterium RBG_16_60_9</name>
    <dbReference type="NCBI Taxonomy" id="1817755"/>
    <lineage>
        <taxon>Bacteria</taxon>
        <taxon>Pseudomonadati</taxon>
        <taxon>Pseudomonadota</taxon>
        <taxon>Candidatus Muproteobacteria</taxon>
    </lineage>
</organism>
<evidence type="ECO:0000259" key="12">
    <source>
        <dbReference type="PROSITE" id="PS51177"/>
    </source>
</evidence>
<gene>
    <name evidence="13" type="ORF">A2W18_02295</name>
</gene>
<evidence type="ECO:0000256" key="9">
    <source>
        <dbReference type="ARBA" id="ARBA00022737"/>
    </source>
</evidence>
<comment type="pathway">
    <text evidence="3">Cofactor biosynthesis; riboflavin biosynthesis; riboflavin from 2-hydroxy-3-oxobutyl phosphate and 5-amino-6-(D-ribitylamino)uracil: step 2/2.</text>
</comment>
<comment type="function">
    <text evidence="2">Catalyzes the dismutation of two molecules of 6,7-dimethyl-8-ribityllumazine, resulting in the formation of riboflavin and 5-amino-6-(D-ribitylamino)uracil.</text>
</comment>